<gene>
    <name evidence="3" type="ORF">ILUMI_13676</name>
</gene>
<dbReference type="EMBL" id="VTPC01008713">
    <property type="protein sequence ID" value="KAF2892498.1"/>
    <property type="molecule type" value="Genomic_DNA"/>
</dbReference>
<dbReference type="GO" id="GO:0019432">
    <property type="term" value="P:triglyceride biosynthetic process"/>
    <property type="evidence" value="ECO:0007669"/>
    <property type="project" value="TreeGrafter"/>
</dbReference>
<dbReference type="PANTHER" id="PTHR31650">
    <property type="entry name" value="O-ACYLTRANSFERASE (WSD1-LIKE) FAMILY PROTEIN"/>
    <property type="match status" value="1"/>
</dbReference>
<evidence type="ECO:0000259" key="2">
    <source>
        <dbReference type="Pfam" id="PF06974"/>
    </source>
</evidence>
<reference evidence="3" key="1">
    <citation type="submission" date="2019-08" db="EMBL/GenBank/DDBJ databases">
        <title>The genome of the North American firefly Photinus pyralis.</title>
        <authorList>
            <consortium name="Photinus pyralis genome working group"/>
            <person name="Fallon T.R."/>
            <person name="Sander Lower S.E."/>
            <person name="Weng J.-K."/>
        </authorList>
    </citation>
    <scope>NUCLEOTIDE SEQUENCE</scope>
    <source>
        <strain evidence="3">TRF0915ILg1</strain>
        <tissue evidence="3">Whole body</tissue>
    </source>
</reference>
<proteinExistence type="predicted"/>
<dbReference type="AlphaFoldDB" id="A0A8K0GBQ3"/>
<dbReference type="InterPro" id="IPR009721">
    <property type="entry name" value="O-acyltransferase_WSD1_C"/>
</dbReference>
<dbReference type="GO" id="GO:0008374">
    <property type="term" value="F:O-acyltransferase activity"/>
    <property type="evidence" value="ECO:0007669"/>
    <property type="project" value="InterPro"/>
</dbReference>
<feature type="transmembrane region" description="Helical" evidence="1">
    <location>
        <begin position="35"/>
        <end position="59"/>
    </location>
</feature>
<sequence length="540" mass="61333">MKMVLILDIIAVLITLINFLEVKRTATGEQPPLWIIPVLLIITICIPIAITVLCTFALYRECVRIILKIKYGERFGGLLNGSDAFHTTGETMQHLIHSLLVYQCPKTMSIQEFYKILETNLRKIYSLPKFNVILKKEFGYSYMLKETSNFDTAFRKMKLINTEDHKLSKVELMLLVDEYANSPLPKDNLIPWEVLVGSQSIKWRDEEHNYYFSFDSYHHALADGVALLKLVVAAHAGNEQNTTARVSRKNFNVTIKFLKLSLEKVLALILIPSWYVSSLILKGRDQNILKRKKLSNQFHFVTNVEDSGYVQKIKRIKNKIAGVSFSDVLLTAVSASFNEFFNKNSAFIREISVILPVLAGSTELLCTKRIEPKDIKVQNNYSTLSLDLPICISKPPDKIDIINRLNLISRKTKALGTSFNYSIHKLITETVWACLPQTLLAYVPKLTSYTAILSLLPGIPKVALDCSNGSVMISDIIAWDPHEFSIESAILINTYDNRLHIAMSIDKTLVQKYDDVQKIADNILKYLDSLEDEVSQFCAL</sequence>
<dbReference type="PANTHER" id="PTHR31650:SF1">
    <property type="entry name" value="WAX ESTER SYNTHASE_DIACYLGLYCEROL ACYLTRANSFERASE 4-RELATED"/>
    <property type="match status" value="1"/>
</dbReference>
<dbReference type="GO" id="GO:0005886">
    <property type="term" value="C:plasma membrane"/>
    <property type="evidence" value="ECO:0007669"/>
    <property type="project" value="TreeGrafter"/>
</dbReference>
<feature type="domain" description="O-acyltransferase WSD1 C-terminal" evidence="2">
    <location>
        <begin position="379"/>
        <end position="530"/>
    </location>
</feature>
<dbReference type="InterPro" id="IPR045034">
    <property type="entry name" value="O-acyltransferase_WSD1-like"/>
</dbReference>
<dbReference type="Pfam" id="PF06974">
    <property type="entry name" value="WS_DGAT_C"/>
    <property type="match status" value="1"/>
</dbReference>
<accession>A0A8K0GBQ3</accession>
<keyword evidence="1" id="KW-0812">Transmembrane</keyword>
<keyword evidence="1" id="KW-0472">Membrane</keyword>
<evidence type="ECO:0000256" key="1">
    <source>
        <dbReference type="SAM" id="Phobius"/>
    </source>
</evidence>
<keyword evidence="1" id="KW-1133">Transmembrane helix</keyword>
<comment type="caution">
    <text evidence="3">The sequence shown here is derived from an EMBL/GenBank/DDBJ whole genome shotgun (WGS) entry which is preliminary data.</text>
</comment>
<evidence type="ECO:0000313" key="4">
    <source>
        <dbReference type="Proteomes" id="UP000801492"/>
    </source>
</evidence>
<dbReference type="OrthoDB" id="619536at2759"/>
<dbReference type="Proteomes" id="UP000801492">
    <property type="component" value="Unassembled WGS sequence"/>
</dbReference>
<protein>
    <recommendedName>
        <fullName evidence="2">O-acyltransferase WSD1 C-terminal domain-containing protein</fullName>
    </recommendedName>
</protein>
<name>A0A8K0GBQ3_IGNLU</name>
<keyword evidence="4" id="KW-1185">Reference proteome</keyword>
<organism evidence="3 4">
    <name type="scientific">Ignelater luminosus</name>
    <name type="common">Cucubano</name>
    <name type="synonym">Pyrophorus luminosus</name>
    <dbReference type="NCBI Taxonomy" id="2038154"/>
    <lineage>
        <taxon>Eukaryota</taxon>
        <taxon>Metazoa</taxon>
        <taxon>Ecdysozoa</taxon>
        <taxon>Arthropoda</taxon>
        <taxon>Hexapoda</taxon>
        <taxon>Insecta</taxon>
        <taxon>Pterygota</taxon>
        <taxon>Neoptera</taxon>
        <taxon>Endopterygota</taxon>
        <taxon>Coleoptera</taxon>
        <taxon>Polyphaga</taxon>
        <taxon>Elateriformia</taxon>
        <taxon>Elateroidea</taxon>
        <taxon>Elateridae</taxon>
        <taxon>Agrypninae</taxon>
        <taxon>Pyrophorini</taxon>
        <taxon>Ignelater</taxon>
    </lineage>
</organism>
<evidence type="ECO:0000313" key="3">
    <source>
        <dbReference type="EMBL" id="KAF2892498.1"/>
    </source>
</evidence>